<proteinExistence type="predicted"/>
<dbReference type="SUPFAM" id="SSF55729">
    <property type="entry name" value="Acyl-CoA N-acyltransferases (Nat)"/>
    <property type="match status" value="1"/>
</dbReference>
<name>A0A6L6WAF5_9RHOB</name>
<dbReference type="InterPro" id="IPR050644">
    <property type="entry name" value="PG_Glycine_Bridge_Synth"/>
</dbReference>
<reference evidence="2 3" key="1">
    <citation type="submission" date="2019-12" db="EMBL/GenBank/DDBJ databases">
        <authorList>
            <person name="Zhang Y.-J."/>
        </authorList>
    </citation>
    <scope>NUCLEOTIDE SEQUENCE [LARGE SCALE GENOMIC DNA]</scope>
    <source>
        <strain evidence="2 3">CY05</strain>
    </source>
</reference>
<dbReference type="PANTHER" id="PTHR36174:SF1">
    <property type="entry name" value="LIPID II:GLYCINE GLYCYLTRANSFERASE"/>
    <property type="match status" value="1"/>
</dbReference>
<keyword evidence="3" id="KW-1185">Reference proteome</keyword>
<dbReference type="AlphaFoldDB" id="A0A6L6WAF5"/>
<sequence>MFDFMPADVRPRPIQRSVPIHALAQSQEFTRAVQLRGQKPLVLDQLGDTVVMQQRFWGRIDVAMVNRAQITKPLRLLELLQENGLRRTPVILSPQSPTPDLAKLGAVPLISPAQVAQLGLTTSKSERRAALHQKWRNRLNHAESQNLQVKCKNMPLDPDHWLLQADAKQQGQRGYRNWPIDLTLAYVHENPGKAKLFQAFEGREVIAAVLILCHGNSATYHISHSTDRGRSLSAHNLLMWKAMNWLAAQDYLQLDLGLINTEDAAGLARFKLGTGAKLHSLGGTWAYWPPMGRLLGPLAALDRRLMTPRKTGQA</sequence>
<gene>
    <name evidence="2" type="ORF">GO984_00230</name>
</gene>
<organism evidence="2 3">
    <name type="scientific">Parasedimentitalea huanghaiensis</name>
    <dbReference type="NCBI Taxonomy" id="2682100"/>
    <lineage>
        <taxon>Bacteria</taxon>
        <taxon>Pseudomonadati</taxon>
        <taxon>Pseudomonadota</taxon>
        <taxon>Alphaproteobacteria</taxon>
        <taxon>Rhodobacterales</taxon>
        <taxon>Paracoccaceae</taxon>
        <taxon>Parasedimentitalea</taxon>
    </lineage>
</organism>
<evidence type="ECO:0000313" key="2">
    <source>
        <dbReference type="EMBL" id="MVO14228.1"/>
    </source>
</evidence>
<feature type="domain" description="BioF2-like acetyltransferase" evidence="1">
    <location>
        <begin position="136"/>
        <end position="261"/>
    </location>
</feature>
<comment type="caution">
    <text evidence="2">The sequence shown here is derived from an EMBL/GenBank/DDBJ whole genome shotgun (WGS) entry which is preliminary data.</text>
</comment>
<dbReference type="Gene3D" id="3.40.630.30">
    <property type="match status" value="1"/>
</dbReference>
<dbReference type="PANTHER" id="PTHR36174">
    <property type="entry name" value="LIPID II:GLYCINE GLYCYLTRANSFERASE"/>
    <property type="match status" value="1"/>
</dbReference>
<keyword evidence="2" id="KW-0808">Transferase</keyword>
<dbReference type="InterPro" id="IPR016181">
    <property type="entry name" value="Acyl_CoA_acyltransferase"/>
</dbReference>
<protein>
    <submittedName>
        <fullName evidence="2">GNAT family N-acetyltransferase</fullName>
    </submittedName>
</protein>
<dbReference type="InterPro" id="IPR038740">
    <property type="entry name" value="BioF2-like_GNAT_dom"/>
</dbReference>
<dbReference type="Proteomes" id="UP000478892">
    <property type="component" value="Unassembled WGS sequence"/>
</dbReference>
<evidence type="ECO:0000259" key="1">
    <source>
        <dbReference type="Pfam" id="PF13480"/>
    </source>
</evidence>
<dbReference type="EMBL" id="WQLV01000001">
    <property type="protein sequence ID" value="MVO14228.1"/>
    <property type="molecule type" value="Genomic_DNA"/>
</dbReference>
<dbReference type="RefSeq" id="WP_157020604.1">
    <property type="nucleotide sequence ID" value="NZ_WQLV01000001.1"/>
</dbReference>
<dbReference type="Pfam" id="PF13480">
    <property type="entry name" value="Acetyltransf_6"/>
    <property type="match status" value="1"/>
</dbReference>
<evidence type="ECO:0000313" key="3">
    <source>
        <dbReference type="Proteomes" id="UP000478892"/>
    </source>
</evidence>
<accession>A0A6L6WAF5</accession>
<dbReference type="GO" id="GO:0016740">
    <property type="term" value="F:transferase activity"/>
    <property type="evidence" value="ECO:0007669"/>
    <property type="project" value="UniProtKB-KW"/>
</dbReference>